<proteinExistence type="inferred from homology"/>
<dbReference type="RefSeq" id="WP_376993419.1">
    <property type="nucleotide sequence ID" value="NZ_JBHSLC010000003.1"/>
</dbReference>
<evidence type="ECO:0000256" key="3">
    <source>
        <dbReference type="ARBA" id="ARBA00022643"/>
    </source>
</evidence>
<dbReference type="Pfam" id="PF01613">
    <property type="entry name" value="Flavin_Reduct"/>
    <property type="match status" value="1"/>
</dbReference>
<dbReference type="GO" id="GO:0016491">
    <property type="term" value="F:oxidoreductase activity"/>
    <property type="evidence" value="ECO:0007669"/>
    <property type="project" value="UniProtKB-KW"/>
</dbReference>
<evidence type="ECO:0000313" key="7">
    <source>
        <dbReference type="Proteomes" id="UP001596166"/>
    </source>
</evidence>
<keyword evidence="7" id="KW-1185">Reference proteome</keyword>
<dbReference type="PANTHER" id="PTHR33798">
    <property type="entry name" value="FLAVOPROTEIN OXYGENASE"/>
    <property type="match status" value="1"/>
</dbReference>
<comment type="similarity">
    <text evidence="4">Belongs to the flavoredoxin family.</text>
</comment>
<feature type="domain" description="Flavin reductase like" evidence="5">
    <location>
        <begin position="42"/>
        <end position="188"/>
    </location>
</feature>
<keyword evidence="6" id="KW-0560">Oxidoreductase</keyword>
<protein>
    <submittedName>
        <fullName evidence="6">Flavin reductase family protein</fullName>
        <ecNumber evidence="6">1.5.1.-</ecNumber>
    </submittedName>
</protein>
<name>A0ABW0FXR9_9PROT</name>
<evidence type="ECO:0000256" key="4">
    <source>
        <dbReference type="ARBA" id="ARBA00038054"/>
    </source>
</evidence>
<dbReference type="SMART" id="SM00903">
    <property type="entry name" value="Flavin_Reduct"/>
    <property type="match status" value="1"/>
</dbReference>
<reference evidence="7" key="1">
    <citation type="journal article" date="2019" name="Int. J. Syst. Evol. Microbiol.">
        <title>The Global Catalogue of Microorganisms (GCM) 10K type strain sequencing project: providing services to taxonomists for standard genome sequencing and annotation.</title>
        <authorList>
            <consortium name="The Broad Institute Genomics Platform"/>
            <consortium name="The Broad Institute Genome Sequencing Center for Infectious Disease"/>
            <person name="Wu L."/>
            <person name="Ma J."/>
        </authorList>
    </citation>
    <scope>NUCLEOTIDE SEQUENCE [LARGE SCALE GENOMIC DNA]</scope>
    <source>
        <strain evidence="7">CCUG 58760</strain>
    </source>
</reference>
<evidence type="ECO:0000256" key="2">
    <source>
        <dbReference type="ARBA" id="ARBA00022630"/>
    </source>
</evidence>
<dbReference type="Proteomes" id="UP001596166">
    <property type="component" value="Unassembled WGS sequence"/>
</dbReference>
<evidence type="ECO:0000313" key="6">
    <source>
        <dbReference type="EMBL" id="MFC5353592.1"/>
    </source>
</evidence>
<evidence type="ECO:0000259" key="5">
    <source>
        <dbReference type="SMART" id="SM00903"/>
    </source>
</evidence>
<comment type="caution">
    <text evidence="6">The sequence shown here is derived from an EMBL/GenBank/DDBJ whole genome shotgun (WGS) entry which is preliminary data.</text>
</comment>
<organism evidence="6 7">
    <name type="scientific">Azospirillum himalayense</name>
    <dbReference type="NCBI Taxonomy" id="654847"/>
    <lineage>
        <taxon>Bacteria</taxon>
        <taxon>Pseudomonadati</taxon>
        <taxon>Pseudomonadota</taxon>
        <taxon>Alphaproteobacteria</taxon>
        <taxon>Rhodospirillales</taxon>
        <taxon>Azospirillaceae</taxon>
        <taxon>Azospirillum</taxon>
    </lineage>
</organism>
<dbReference type="InterPro" id="IPR012349">
    <property type="entry name" value="Split_barrel_FMN-bd"/>
</dbReference>
<sequence length="243" mass="26783">MTLQLDDAARPAIDHAAIPAPPTRHFDFATLPAPDRYRLLTAAVLPRPIAWAVTRSAEGRVNAAPYSFFNVFGSDRPVVCLGVLARPDRPKDTAVNIRTTREFVINLVPFDLAEAMNLTCVEAPPEVDETRLAGLATLPSVAVRPPRIAASPVAFECRLIHEFESGPGQWLFVGEVLHAHVATRVLTGNPERPRIDHEALDLVARMHGPSAYLRTRDVFDLVRPVWADTAPQPTETHCKERQA</sequence>
<dbReference type="PANTHER" id="PTHR33798:SF5">
    <property type="entry name" value="FLAVIN REDUCTASE LIKE DOMAIN-CONTAINING PROTEIN"/>
    <property type="match status" value="1"/>
</dbReference>
<keyword evidence="3" id="KW-0288">FMN</keyword>
<evidence type="ECO:0000256" key="1">
    <source>
        <dbReference type="ARBA" id="ARBA00001917"/>
    </source>
</evidence>
<dbReference type="EC" id="1.5.1.-" evidence="6"/>
<accession>A0ABW0FXR9</accession>
<dbReference type="EMBL" id="JBHSLC010000003">
    <property type="protein sequence ID" value="MFC5353592.1"/>
    <property type="molecule type" value="Genomic_DNA"/>
</dbReference>
<comment type="cofactor">
    <cofactor evidence="1">
        <name>FMN</name>
        <dbReference type="ChEBI" id="CHEBI:58210"/>
    </cofactor>
</comment>
<dbReference type="Gene3D" id="2.30.110.10">
    <property type="entry name" value="Electron Transport, Fmn-binding Protein, Chain A"/>
    <property type="match status" value="1"/>
</dbReference>
<gene>
    <name evidence="6" type="ORF">ACFPMG_01105</name>
</gene>
<dbReference type="SUPFAM" id="SSF50475">
    <property type="entry name" value="FMN-binding split barrel"/>
    <property type="match status" value="1"/>
</dbReference>
<dbReference type="InterPro" id="IPR002563">
    <property type="entry name" value="Flavin_Rdtase-like_dom"/>
</dbReference>
<keyword evidence="2" id="KW-0285">Flavoprotein</keyword>